<sequence>MSWRGALALCVLGGLAASSVHVAMGAGMSPLPVARSGPLGLSEVAAILPALYAEAAPAFTPEALIGRPLFAPNRRPRKEIEPLPEPEVAESAAPPPPPAPPSYLVDGVMVFAETRKILVRNQPRELGQWLSQGDTTPEGWTIVSIRADEIVLQQGERSVAMAPRTRRSTQ</sequence>
<evidence type="ECO:0000313" key="4">
    <source>
        <dbReference type="EMBL" id="MBL0406277.1"/>
    </source>
</evidence>
<keyword evidence="5" id="KW-1185">Reference proteome</keyword>
<reference evidence="4" key="1">
    <citation type="submission" date="2021-01" db="EMBL/GenBank/DDBJ databases">
        <title>Microvirga sp.</title>
        <authorList>
            <person name="Kim M.K."/>
        </authorList>
    </citation>
    <scope>NUCLEOTIDE SEQUENCE</scope>
    <source>
        <strain evidence="4">5420S-16</strain>
    </source>
</reference>
<dbReference type="Proteomes" id="UP000605848">
    <property type="component" value="Unassembled WGS sequence"/>
</dbReference>
<accession>A0A937D1U6</accession>
<organism evidence="4 5">
    <name type="scientific">Microvirga aerilata</name>
    <dbReference type="NCBI Taxonomy" id="670292"/>
    <lineage>
        <taxon>Bacteria</taxon>
        <taxon>Pseudomonadati</taxon>
        <taxon>Pseudomonadota</taxon>
        <taxon>Alphaproteobacteria</taxon>
        <taxon>Hyphomicrobiales</taxon>
        <taxon>Methylobacteriaceae</taxon>
        <taxon>Microvirga</taxon>
    </lineage>
</organism>
<feature type="region of interest" description="Disordered" evidence="1">
    <location>
        <begin position="75"/>
        <end position="99"/>
    </location>
</feature>
<protein>
    <recommendedName>
        <fullName evidence="3">YscD/Y4YQ C-terminal domain-containing protein</fullName>
    </recommendedName>
</protein>
<gene>
    <name evidence="4" type="ORF">JKG68_20160</name>
</gene>
<feature type="domain" description="YscD/Y4YQ C-terminal" evidence="3">
    <location>
        <begin position="127"/>
        <end position="160"/>
    </location>
</feature>
<dbReference type="Pfam" id="PF23893">
    <property type="entry name" value="Y4YQ_C"/>
    <property type="match status" value="1"/>
</dbReference>
<proteinExistence type="predicted"/>
<feature type="chain" id="PRO_5037624126" description="YscD/Y4YQ C-terminal domain-containing protein" evidence="2">
    <location>
        <begin position="23"/>
        <end position="170"/>
    </location>
</feature>
<comment type="caution">
    <text evidence="4">The sequence shown here is derived from an EMBL/GenBank/DDBJ whole genome shotgun (WGS) entry which is preliminary data.</text>
</comment>
<evidence type="ECO:0000313" key="5">
    <source>
        <dbReference type="Proteomes" id="UP000605848"/>
    </source>
</evidence>
<evidence type="ECO:0000256" key="1">
    <source>
        <dbReference type="SAM" id="MobiDB-lite"/>
    </source>
</evidence>
<dbReference type="InterPro" id="IPR057770">
    <property type="entry name" value="YscD/Y4YQ_C"/>
</dbReference>
<dbReference type="RefSeq" id="WP_202063099.1">
    <property type="nucleotide sequence ID" value="NZ_JAEQMY010000037.1"/>
</dbReference>
<name>A0A937D1U6_9HYPH</name>
<evidence type="ECO:0000259" key="3">
    <source>
        <dbReference type="Pfam" id="PF23893"/>
    </source>
</evidence>
<evidence type="ECO:0000256" key="2">
    <source>
        <dbReference type="SAM" id="SignalP"/>
    </source>
</evidence>
<dbReference type="EMBL" id="JAEQMY010000037">
    <property type="protein sequence ID" value="MBL0406277.1"/>
    <property type="molecule type" value="Genomic_DNA"/>
</dbReference>
<feature type="signal peptide" evidence="2">
    <location>
        <begin position="1"/>
        <end position="22"/>
    </location>
</feature>
<keyword evidence="2" id="KW-0732">Signal</keyword>
<dbReference type="AlphaFoldDB" id="A0A937D1U6"/>